<dbReference type="EMBL" id="BARJ01000014">
    <property type="protein sequence ID" value="GEM18456.1"/>
    <property type="molecule type" value="Genomic_DNA"/>
</dbReference>
<feature type="domain" description="N-acetyltransferase" evidence="1">
    <location>
        <begin position="4"/>
        <end position="166"/>
    </location>
</feature>
<accession>A0A829XDR6</accession>
<dbReference type="PANTHER" id="PTHR43072">
    <property type="entry name" value="N-ACETYLTRANSFERASE"/>
    <property type="match status" value="1"/>
</dbReference>
<sequence length="179" mass="19598">MSVPSIRQVRAADAPAIAAIYAHHVEHGTASFDYEPRSLTETEEKIESVRARNWPFLVAVQDEQVVGYAYATQFRDRPAYSFTCENSIYVHPDHIRQGVGSALLSDLLGHAEASGFRQMIAVIGGGEPGSIALHARHGFAHAGQMRSVGRKFGRWLDTFYMQASLGAGDGDDPLKEPQT</sequence>
<dbReference type="RefSeq" id="WP_062020797.1">
    <property type="nucleotide sequence ID" value="NZ_BARJ01000014.1"/>
</dbReference>
<organism evidence="2 4">
    <name type="scientific">Gluconobacter oxydans NBRC 3293</name>
    <dbReference type="NCBI Taxonomy" id="1315969"/>
    <lineage>
        <taxon>Bacteria</taxon>
        <taxon>Pseudomonadati</taxon>
        <taxon>Pseudomonadota</taxon>
        <taxon>Alphaproteobacteria</taxon>
        <taxon>Acetobacterales</taxon>
        <taxon>Acetobacteraceae</taxon>
        <taxon>Gluconobacter</taxon>
    </lineage>
</organism>
<dbReference type="InterPro" id="IPR000182">
    <property type="entry name" value="GNAT_dom"/>
</dbReference>
<dbReference type="PANTHER" id="PTHR43072:SF8">
    <property type="entry name" value="ACYLTRANSFERASE FABY-RELATED"/>
    <property type="match status" value="1"/>
</dbReference>
<reference evidence="2 4" key="1">
    <citation type="submission" date="2013-04" db="EMBL/GenBank/DDBJ databases">
        <title>Gluconobacter oxydans NBRC 3293 whole genome sequence.</title>
        <authorList>
            <person name="Matsutani M."/>
            <person name="Yakushi T."/>
            <person name="Matsushita K."/>
        </authorList>
    </citation>
    <scope>NUCLEOTIDE SEQUENCE [LARGE SCALE GENOMIC DNA]</scope>
    <source>
        <strain evidence="2 4">NBRC 3293</strain>
    </source>
</reference>
<proteinExistence type="predicted"/>
<dbReference type="GeneID" id="81475418"/>
<evidence type="ECO:0000313" key="2">
    <source>
        <dbReference type="EMBL" id="GEM18456.1"/>
    </source>
</evidence>
<dbReference type="AlphaFoldDB" id="A0A829XDR6"/>
<dbReference type="Pfam" id="PF13420">
    <property type="entry name" value="Acetyltransf_4"/>
    <property type="match status" value="1"/>
</dbReference>
<comment type="caution">
    <text evidence="2">The sequence shown here is derived from an EMBL/GenBank/DDBJ whole genome shotgun (WGS) entry which is preliminary data.</text>
</comment>
<dbReference type="EMBL" id="BARJ01000021">
    <property type="protein sequence ID" value="GEM18602.1"/>
    <property type="molecule type" value="Genomic_DNA"/>
</dbReference>
<protein>
    <submittedName>
        <fullName evidence="2">Putative acetyltransferase</fullName>
    </submittedName>
</protein>
<gene>
    <name evidence="2" type="ORF">NBRC3293_2953</name>
    <name evidence="3" type="ORF">NBRC3293_3099</name>
</gene>
<name>A0A829XDR6_GLUOY</name>
<evidence type="ECO:0000313" key="4">
    <source>
        <dbReference type="Proteomes" id="UP000484858"/>
    </source>
</evidence>
<dbReference type="CDD" id="cd04301">
    <property type="entry name" value="NAT_SF"/>
    <property type="match status" value="1"/>
</dbReference>
<evidence type="ECO:0000259" key="1">
    <source>
        <dbReference type="PROSITE" id="PS51186"/>
    </source>
</evidence>
<dbReference type="PROSITE" id="PS51186">
    <property type="entry name" value="GNAT"/>
    <property type="match status" value="1"/>
</dbReference>
<keyword evidence="2" id="KW-0808">Transferase</keyword>
<dbReference type="InterPro" id="IPR016181">
    <property type="entry name" value="Acyl_CoA_acyltransferase"/>
</dbReference>
<dbReference type="Gene3D" id="3.40.630.30">
    <property type="match status" value="1"/>
</dbReference>
<dbReference type="Proteomes" id="UP000484858">
    <property type="component" value="Unassembled WGS sequence"/>
</dbReference>
<dbReference type="SUPFAM" id="SSF55729">
    <property type="entry name" value="Acyl-CoA N-acyltransferases (Nat)"/>
    <property type="match status" value="1"/>
</dbReference>
<dbReference type="GO" id="GO:0016747">
    <property type="term" value="F:acyltransferase activity, transferring groups other than amino-acyl groups"/>
    <property type="evidence" value="ECO:0007669"/>
    <property type="project" value="InterPro"/>
</dbReference>
<evidence type="ECO:0000313" key="3">
    <source>
        <dbReference type="EMBL" id="GEM18602.1"/>
    </source>
</evidence>